<protein>
    <submittedName>
        <fullName evidence="1">Uncharacterized protein</fullName>
    </submittedName>
</protein>
<comment type="caution">
    <text evidence="1">The sequence shown here is derived from an EMBL/GenBank/DDBJ whole genome shotgun (WGS) entry which is preliminary data.</text>
</comment>
<dbReference type="Proteomes" id="UP000050265">
    <property type="component" value="Unassembled WGS sequence"/>
</dbReference>
<dbReference type="AlphaFoldDB" id="A0A0P9SWP7"/>
<evidence type="ECO:0000313" key="1">
    <source>
        <dbReference type="EMBL" id="KPX62358.1"/>
    </source>
</evidence>
<dbReference type="PATRIC" id="fig|53707.9.peg.3740"/>
<proteinExistence type="predicted"/>
<sequence>MQPETFLRYIDMPKLAETVRAVCARLDVKIRPQTDFAKALKLASEAECIASTGPSIELGRAQRVLLAIEACQHEPELREPLRRIASNPLDPASLMHSPGKDAVFELEMLQYVRHRQLVGRLGEPDVVVSAPFGDYYVACKTINSIKNFEGQIRAGCDQVVERGHGCIAFNLEPHLLIPQPIQVQSEARLRQMIHPCLESLYKEHQRFVDARLKDGRLDGVLFQISCFAEIADSHSDMDVFTHTVFYCCSHMQERAAIDRFEGFRQSMQGPMRHVWP</sequence>
<gene>
    <name evidence="1" type="ORF">ALO35_102770</name>
</gene>
<accession>A0A0P9SWP7</accession>
<organism evidence="1 2">
    <name type="scientific">Pseudomonas amygdali pv. lachrymans</name>
    <name type="common">Pseudomonas syringae pv. lachrymans</name>
    <dbReference type="NCBI Taxonomy" id="53707"/>
    <lineage>
        <taxon>Bacteria</taxon>
        <taxon>Pseudomonadati</taxon>
        <taxon>Pseudomonadota</taxon>
        <taxon>Gammaproteobacteria</taxon>
        <taxon>Pseudomonadales</taxon>
        <taxon>Pseudomonadaceae</taxon>
        <taxon>Pseudomonas</taxon>
        <taxon>Pseudomonas amygdali</taxon>
    </lineage>
</organism>
<name>A0A0P9SWP7_PSEAV</name>
<reference evidence="1 2" key="1">
    <citation type="submission" date="2015-09" db="EMBL/GenBank/DDBJ databases">
        <title>Genome announcement of multiple Pseudomonas syringae strains.</title>
        <authorList>
            <person name="Thakur S."/>
            <person name="Wang P.W."/>
            <person name="Gong Y."/>
            <person name="Weir B.S."/>
            <person name="Guttman D.S."/>
        </authorList>
    </citation>
    <scope>NUCLEOTIDE SEQUENCE [LARGE SCALE GENOMIC DNA]</scope>
    <source>
        <strain evidence="1 2">ICMP3507</strain>
    </source>
</reference>
<dbReference type="EMBL" id="LJQP01000341">
    <property type="protein sequence ID" value="KPX62358.1"/>
    <property type="molecule type" value="Genomic_DNA"/>
</dbReference>
<evidence type="ECO:0000313" key="2">
    <source>
        <dbReference type="Proteomes" id="UP000050265"/>
    </source>
</evidence>